<dbReference type="EMBL" id="VXIV02001746">
    <property type="protein sequence ID" value="KAF6030159.1"/>
    <property type="molecule type" value="Genomic_DNA"/>
</dbReference>
<comment type="caution">
    <text evidence="5">The sequence shown here is derived from an EMBL/GenBank/DDBJ whole genome shotgun (WGS) entry which is preliminary data.</text>
</comment>
<evidence type="ECO:0000259" key="4">
    <source>
        <dbReference type="PROSITE" id="PS50835"/>
    </source>
</evidence>
<evidence type="ECO:0000313" key="6">
    <source>
        <dbReference type="Proteomes" id="UP000593567"/>
    </source>
</evidence>
<dbReference type="InterPro" id="IPR013783">
    <property type="entry name" value="Ig-like_fold"/>
</dbReference>
<proteinExistence type="predicted"/>
<dbReference type="SUPFAM" id="SSF48726">
    <property type="entry name" value="Immunoglobulin"/>
    <property type="match status" value="1"/>
</dbReference>
<dbReference type="Proteomes" id="UP000593567">
    <property type="component" value="Unassembled WGS sequence"/>
</dbReference>
<dbReference type="FunFam" id="2.60.40.10:FF:000032">
    <property type="entry name" value="palladin isoform X1"/>
    <property type="match status" value="1"/>
</dbReference>
<dbReference type="InterPro" id="IPR007110">
    <property type="entry name" value="Ig-like_dom"/>
</dbReference>
<evidence type="ECO:0000313" key="5">
    <source>
        <dbReference type="EMBL" id="KAF6030159.1"/>
    </source>
</evidence>
<sequence>MGRKLPYRLKVIGQPVPELSWYLDDENIDNNEDVVITYDRQTGFCKLIFVDIMPEDAGIYTCIASNPVGEAKTECELKVRPAVVTTDITQLTSAKPGETENVQTSTIVIQQTPSK</sequence>
<keyword evidence="6" id="KW-1185">Reference proteome</keyword>
<gene>
    <name evidence="5" type="ORF">EB796_011537</name>
</gene>
<dbReference type="OrthoDB" id="6226968at2759"/>
<feature type="compositionally biased region" description="Polar residues" evidence="3">
    <location>
        <begin position="100"/>
        <end position="115"/>
    </location>
</feature>
<dbReference type="Gene3D" id="2.60.40.10">
    <property type="entry name" value="Immunoglobulins"/>
    <property type="match status" value="1"/>
</dbReference>
<dbReference type="PROSITE" id="PS50835">
    <property type="entry name" value="IG_LIKE"/>
    <property type="match status" value="1"/>
</dbReference>
<evidence type="ECO:0000256" key="2">
    <source>
        <dbReference type="ARBA" id="ARBA00023319"/>
    </source>
</evidence>
<organism evidence="5 6">
    <name type="scientific">Bugula neritina</name>
    <name type="common">Brown bryozoan</name>
    <name type="synonym">Sertularia neritina</name>
    <dbReference type="NCBI Taxonomy" id="10212"/>
    <lineage>
        <taxon>Eukaryota</taxon>
        <taxon>Metazoa</taxon>
        <taxon>Spiralia</taxon>
        <taxon>Lophotrochozoa</taxon>
        <taxon>Bryozoa</taxon>
        <taxon>Gymnolaemata</taxon>
        <taxon>Cheilostomatida</taxon>
        <taxon>Flustrina</taxon>
        <taxon>Buguloidea</taxon>
        <taxon>Bugulidae</taxon>
        <taxon>Bugula</taxon>
    </lineage>
</organism>
<accession>A0A7J7JUV5</accession>
<keyword evidence="2" id="KW-0393">Immunoglobulin domain</keyword>
<feature type="region of interest" description="Disordered" evidence="3">
    <location>
        <begin position="94"/>
        <end position="115"/>
    </location>
</feature>
<reference evidence="5" key="1">
    <citation type="submission" date="2020-06" db="EMBL/GenBank/DDBJ databases">
        <title>Draft genome of Bugula neritina, a colonial animal packing powerful symbionts and potential medicines.</title>
        <authorList>
            <person name="Rayko M."/>
        </authorList>
    </citation>
    <scope>NUCLEOTIDE SEQUENCE [LARGE SCALE GENOMIC DNA]</scope>
    <source>
        <strain evidence="5">Kwan_BN1</strain>
    </source>
</reference>
<evidence type="ECO:0000256" key="3">
    <source>
        <dbReference type="SAM" id="MobiDB-lite"/>
    </source>
</evidence>
<protein>
    <submittedName>
        <fullName evidence="5">CCDC141</fullName>
    </submittedName>
</protein>
<dbReference type="AlphaFoldDB" id="A0A7J7JUV5"/>
<dbReference type="InterPro" id="IPR013098">
    <property type="entry name" value="Ig_I-set"/>
</dbReference>
<keyword evidence="1" id="KW-1015">Disulfide bond</keyword>
<dbReference type="PANTHER" id="PTHR47633">
    <property type="entry name" value="IMMUNOGLOBULIN"/>
    <property type="match status" value="1"/>
</dbReference>
<evidence type="ECO:0000256" key="1">
    <source>
        <dbReference type="ARBA" id="ARBA00023157"/>
    </source>
</evidence>
<dbReference type="InterPro" id="IPR036179">
    <property type="entry name" value="Ig-like_dom_sf"/>
</dbReference>
<feature type="domain" description="Ig-like" evidence="4">
    <location>
        <begin position="1"/>
        <end position="80"/>
    </location>
</feature>
<dbReference type="Pfam" id="PF07679">
    <property type="entry name" value="I-set"/>
    <property type="match status" value="1"/>
</dbReference>
<name>A0A7J7JUV5_BUGNE</name>